<dbReference type="InterPro" id="IPR005162">
    <property type="entry name" value="Retrotrans_gag_dom"/>
</dbReference>
<dbReference type="PROSITE" id="PS50994">
    <property type="entry name" value="INTEGRASE"/>
    <property type="match status" value="1"/>
</dbReference>
<dbReference type="GO" id="GO:0008270">
    <property type="term" value="F:zinc ion binding"/>
    <property type="evidence" value="ECO:0007669"/>
    <property type="project" value="UniProtKB-KW"/>
</dbReference>
<dbReference type="PANTHER" id="PTHR11439">
    <property type="entry name" value="GAG-POL-RELATED RETROTRANSPOSON"/>
    <property type="match status" value="1"/>
</dbReference>
<dbReference type="EMBL" id="CACVBM020000099">
    <property type="protein sequence ID" value="CAA7014207.1"/>
    <property type="molecule type" value="Genomic_DNA"/>
</dbReference>
<dbReference type="InterPro" id="IPR043502">
    <property type="entry name" value="DNA/RNA_pol_sf"/>
</dbReference>
<dbReference type="CDD" id="cd09272">
    <property type="entry name" value="RNase_HI_RT_Ty1"/>
    <property type="match status" value="1"/>
</dbReference>
<proteinExistence type="predicted"/>
<dbReference type="PROSITE" id="PS50158">
    <property type="entry name" value="ZF_CCHC"/>
    <property type="match status" value="1"/>
</dbReference>
<dbReference type="InterPro" id="IPR029472">
    <property type="entry name" value="Copia-like_N"/>
</dbReference>
<feature type="region of interest" description="Disordered" evidence="2">
    <location>
        <begin position="775"/>
        <end position="810"/>
    </location>
</feature>
<dbReference type="SUPFAM" id="SSF53098">
    <property type="entry name" value="Ribonuclease H-like"/>
    <property type="match status" value="1"/>
</dbReference>
<dbReference type="OrthoDB" id="1112135at2759"/>
<name>A0A6D2HLR9_9BRAS</name>
<dbReference type="InterPro" id="IPR001878">
    <property type="entry name" value="Znf_CCHC"/>
</dbReference>
<keyword evidence="1" id="KW-0863">Zinc-finger</keyword>
<feature type="compositionally biased region" description="Polar residues" evidence="2">
    <location>
        <begin position="324"/>
        <end position="342"/>
    </location>
</feature>
<evidence type="ECO:0008006" key="7">
    <source>
        <dbReference type="Google" id="ProtNLM"/>
    </source>
</evidence>
<evidence type="ECO:0000256" key="2">
    <source>
        <dbReference type="SAM" id="MobiDB-lite"/>
    </source>
</evidence>
<dbReference type="InterPro" id="IPR012337">
    <property type="entry name" value="RNaseH-like_sf"/>
</dbReference>
<feature type="region of interest" description="Disordered" evidence="2">
    <location>
        <begin position="233"/>
        <end position="265"/>
    </location>
</feature>
<feature type="compositionally biased region" description="Polar residues" evidence="2">
    <location>
        <begin position="238"/>
        <end position="253"/>
    </location>
</feature>
<feature type="region of interest" description="Disordered" evidence="2">
    <location>
        <begin position="718"/>
        <end position="754"/>
    </location>
</feature>
<dbReference type="SUPFAM" id="SSF56672">
    <property type="entry name" value="DNA/RNA polymerases"/>
    <property type="match status" value="1"/>
</dbReference>
<dbReference type="InterPro" id="IPR001584">
    <property type="entry name" value="Integrase_cat-core"/>
</dbReference>
<feature type="compositionally biased region" description="Low complexity" evidence="2">
    <location>
        <begin position="721"/>
        <end position="754"/>
    </location>
</feature>
<organism evidence="5 6">
    <name type="scientific">Microthlaspi erraticum</name>
    <dbReference type="NCBI Taxonomy" id="1685480"/>
    <lineage>
        <taxon>Eukaryota</taxon>
        <taxon>Viridiplantae</taxon>
        <taxon>Streptophyta</taxon>
        <taxon>Embryophyta</taxon>
        <taxon>Tracheophyta</taxon>
        <taxon>Spermatophyta</taxon>
        <taxon>Magnoliopsida</taxon>
        <taxon>eudicotyledons</taxon>
        <taxon>Gunneridae</taxon>
        <taxon>Pentapetalae</taxon>
        <taxon>rosids</taxon>
        <taxon>malvids</taxon>
        <taxon>Brassicales</taxon>
        <taxon>Brassicaceae</taxon>
        <taxon>Coluteocarpeae</taxon>
        <taxon>Microthlaspi</taxon>
    </lineage>
</organism>
<reference evidence="5" key="1">
    <citation type="submission" date="2020-01" db="EMBL/GenBank/DDBJ databases">
        <authorList>
            <person name="Mishra B."/>
        </authorList>
    </citation>
    <scope>NUCLEOTIDE SEQUENCE [LARGE SCALE GENOMIC DNA]</scope>
</reference>
<dbReference type="InterPro" id="IPR036397">
    <property type="entry name" value="RNaseH_sf"/>
</dbReference>
<dbReference type="GO" id="GO:0015074">
    <property type="term" value="P:DNA integration"/>
    <property type="evidence" value="ECO:0007669"/>
    <property type="project" value="InterPro"/>
</dbReference>
<dbReference type="Pfam" id="PF25597">
    <property type="entry name" value="SH3_retrovirus"/>
    <property type="match status" value="1"/>
</dbReference>
<dbReference type="InterPro" id="IPR057670">
    <property type="entry name" value="SH3_retrovirus"/>
</dbReference>
<dbReference type="Gene3D" id="3.30.420.10">
    <property type="entry name" value="Ribonuclease H-like superfamily/Ribonuclease H"/>
    <property type="match status" value="1"/>
</dbReference>
<evidence type="ECO:0000259" key="3">
    <source>
        <dbReference type="PROSITE" id="PS50158"/>
    </source>
</evidence>
<evidence type="ECO:0000313" key="5">
    <source>
        <dbReference type="EMBL" id="CAA7014207.1"/>
    </source>
</evidence>
<gene>
    <name evidence="5" type="ORF">MERR_LOCUS1441</name>
</gene>
<dbReference type="Proteomes" id="UP000467841">
    <property type="component" value="Unassembled WGS sequence"/>
</dbReference>
<protein>
    <recommendedName>
        <fullName evidence="7">Integrase catalytic domain-containing protein</fullName>
    </recommendedName>
</protein>
<dbReference type="Pfam" id="PF14244">
    <property type="entry name" value="Retrotran_gag_3"/>
    <property type="match status" value="1"/>
</dbReference>
<feature type="region of interest" description="Disordered" evidence="2">
    <location>
        <begin position="816"/>
        <end position="835"/>
    </location>
</feature>
<evidence type="ECO:0000259" key="4">
    <source>
        <dbReference type="PROSITE" id="PS50994"/>
    </source>
</evidence>
<dbReference type="Pfam" id="PF07727">
    <property type="entry name" value="RVT_2"/>
    <property type="match status" value="1"/>
</dbReference>
<dbReference type="InterPro" id="IPR013103">
    <property type="entry name" value="RVT_2"/>
</dbReference>
<evidence type="ECO:0000256" key="1">
    <source>
        <dbReference type="PROSITE-ProRule" id="PRU00047"/>
    </source>
</evidence>
<keyword evidence="6" id="KW-1185">Reference proteome</keyword>
<feature type="domain" description="CCHC-type" evidence="3">
    <location>
        <begin position="287"/>
        <end position="300"/>
    </location>
</feature>
<accession>A0A6D2HLR9</accession>
<feature type="region of interest" description="Disordered" evidence="2">
    <location>
        <begin position="311"/>
        <end position="342"/>
    </location>
</feature>
<dbReference type="Pfam" id="PF03732">
    <property type="entry name" value="Retrotrans_gag"/>
    <property type="match status" value="1"/>
</dbReference>
<keyword evidence="1" id="KW-0862">Zinc</keyword>
<keyword evidence="1" id="KW-0479">Metal-binding</keyword>
<dbReference type="GO" id="GO:0003676">
    <property type="term" value="F:nucleic acid binding"/>
    <property type="evidence" value="ECO:0007669"/>
    <property type="project" value="InterPro"/>
</dbReference>
<dbReference type="PANTHER" id="PTHR11439:SF470">
    <property type="entry name" value="CYSTEINE-RICH RLK (RECEPTOR-LIKE PROTEIN KINASE) 8"/>
    <property type="match status" value="1"/>
</dbReference>
<sequence length="1397" mass="155610">MGSSDDSTAIPDLRPPLIDQYENPYFLHSSDHAGLILVSDRLASGSDFHSWRRSVRMALNVRNKLGFIDGTIPKPPNGHRDAGSWSRCNDMVATWLMNSVSKKIGQSLLFMSTAEQIWKNLMSRFRQDDAPRVYEIEQRLSNLQQGSMDVSTYYTELVTLWEEYHNYIELPLCTCGKCECNAAACWEKLQQRSRVTKFLMGLNEVYEPTRRHILVLKPIPSIEDVFNMVSQDERQKSIKPSSKPNVAFQNTGPVATYGDASDQGSYNGPMDNAAYAASYSRQQKPVCTHCGRTGHTVQKCYKLHGYPPGHKFYQKPNSAPPQFPSSQQGSRSSYPPQTSQKANVANAVAGPLGSSAPLDLTHFTADQVQSLINQLSAHVRVSEQSSPSLSASITANGYMDPQSTSGVTVSFPDGTSVPISHIGTVHISEHLILHDVLHVSAFKFNLLSDHIQDLTIGKGVLIHNLYILESANLLSSRHLCGSLVDSHLWHQRLGHPSSAKLQHIPDIFPAFIEHISTQYNAKIKAIRSDNAPELAFHQLVRNHGMVHQFSCAYTPQQNSVVERKHQHLLNVARALMFQSNMPLVYWSDCVLTAVFLINRTPSLLLDKRSPYEVLFHKSPDYSFLRSFGCLCYVSTHHKDRNKFSPRVVPCVFLGYSFGYKGYKVLNLDTNVVSVSRNVIFHENVFPFKQRAPITPINDLFGTFVLPISPPPDIGLEPQISPVPVTSVPSPLTPSSEPHLVSSDPSPASASGISSPVVHLEPSETCIHNEPSVIASHDRTSPVSESSHVPGHSSASLHPVPLSRDSSVPSSRVEAVAPAAEEVSRPTVRPKRQGKAPSYLSDYYCSLFAHYHNPQVTPSIAPHIPFPLSSVLAYHKLRPPYQSFILSISNETEPKNFLEAIKNPFLNNAMDVEIVALEALGTWSIVTLPDGKHVIGCKWVFTIKYLSNGTIERYKARLVAKGYTQQEGIDYIETFSPVAKLASVKYLLGLALSFGWILWQMDVTNAFLHGGLDEEIYMTLPLGYTPSNGVLPPNLVCRLHKSLYGLKQASHQWYHCFSGVVLKAGFVQSPDELESLKCHLHEAFKIKDIGVPKFFLGLEISRTEQGISICQRKYALDILTPTGLLDCKPASVPMDPTLRLRKDTGTPLASSNPFRELIGRLLYLTITRSDITFAVNNLSQFLSCPTDIHLQAAHRILHYIKANPAQGLFYSADSEVCLNAFTDADYATCPDSRRSVTGYMVYLGKSLITWKSKKQQTVSRSSTEAEYRSMALATCELLWLNQLLRDMKITPTAPAKLFCDNKSAMHIASNPVFHERTKHIEVDCHTVRDQVKNGFMKLFHVANENQHAHILTKPLQSGPFYNLLHHLSISSMFHPHTIPIIHNPDPDHAAVYVPLLQA</sequence>
<evidence type="ECO:0000313" key="6">
    <source>
        <dbReference type="Proteomes" id="UP000467841"/>
    </source>
</evidence>
<feature type="domain" description="Integrase catalytic" evidence="4">
    <location>
        <begin position="510"/>
        <end position="618"/>
    </location>
</feature>
<comment type="caution">
    <text evidence="5">The sequence shown here is derived from an EMBL/GenBank/DDBJ whole genome shotgun (WGS) entry which is preliminary data.</text>
</comment>